<accession>A0A1C7NR15</accession>
<dbReference type="OrthoDB" id="1081007at2759"/>
<dbReference type="EMBL" id="LUGH01000009">
    <property type="protein sequence ID" value="OBZ91543.1"/>
    <property type="molecule type" value="Genomic_DNA"/>
</dbReference>
<dbReference type="GO" id="GO:0036374">
    <property type="term" value="F:glutathione hydrolase activity"/>
    <property type="evidence" value="ECO:0007669"/>
    <property type="project" value="UniProtKB-UniRule"/>
</dbReference>
<feature type="transmembrane region" description="Helical" evidence="9">
    <location>
        <begin position="21"/>
        <end position="42"/>
    </location>
</feature>
<evidence type="ECO:0000256" key="1">
    <source>
        <dbReference type="ARBA" id="ARBA00001049"/>
    </source>
</evidence>
<dbReference type="GO" id="GO:0006751">
    <property type="term" value="P:glutathione catabolic process"/>
    <property type="evidence" value="ECO:0007669"/>
    <property type="project" value="UniProtKB-UniRule"/>
</dbReference>
<dbReference type="UniPathway" id="UPA00204"/>
<feature type="binding site" evidence="7">
    <location>
        <begin position="489"/>
        <end position="490"/>
    </location>
    <ligand>
        <name>L-glutamate</name>
        <dbReference type="ChEBI" id="CHEBI:29985"/>
    </ligand>
</feature>
<comment type="pathway">
    <text evidence="3 8">Sulfur metabolism; glutathione metabolism.</text>
</comment>
<keyword evidence="8" id="KW-0378">Hydrolase</keyword>
<keyword evidence="9" id="KW-1133">Transmembrane helix</keyword>
<dbReference type="NCBIfam" id="TIGR00066">
    <property type="entry name" value="g_glut_trans"/>
    <property type="match status" value="1"/>
</dbReference>
<dbReference type="GO" id="GO:0006805">
    <property type="term" value="P:xenobiotic metabolic process"/>
    <property type="evidence" value="ECO:0007669"/>
    <property type="project" value="EnsemblFungi"/>
</dbReference>
<gene>
    <name evidence="10" type="primary">ggt1</name>
    <name evidence="10" type="ORF">A0J61_00406</name>
</gene>
<dbReference type="AlphaFoldDB" id="A0A1C7NR15"/>
<reference evidence="10 11" key="1">
    <citation type="submission" date="2016-03" db="EMBL/GenBank/DDBJ databases">
        <title>Choanephora cucurbitarum.</title>
        <authorList>
            <person name="Min B."/>
            <person name="Park H."/>
            <person name="Park J.-H."/>
            <person name="Shin H.-D."/>
            <person name="Choi I.-G."/>
        </authorList>
    </citation>
    <scope>NUCLEOTIDE SEQUENCE [LARGE SCALE GENOMIC DNA]</scope>
    <source>
        <strain evidence="10 11">KUS-F28377</strain>
    </source>
</reference>
<dbReference type="GO" id="GO:0103068">
    <property type="term" value="F:leukotriene C4 gamma-glutamyl transferase activity"/>
    <property type="evidence" value="ECO:0007669"/>
    <property type="project" value="UniProtKB-EC"/>
</dbReference>
<keyword evidence="8" id="KW-0012">Acyltransferase</keyword>
<dbReference type="Proteomes" id="UP000093000">
    <property type="component" value="Unassembled WGS sequence"/>
</dbReference>
<dbReference type="InterPro" id="IPR043137">
    <property type="entry name" value="GGT_ssub_C"/>
</dbReference>
<evidence type="ECO:0000256" key="8">
    <source>
        <dbReference type="RuleBase" id="RU368068"/>
    </source>
</evidence>
<evidence type="ECO:0000256" key="5">
    <source>
        <dbReference type="ARBA" id="ARBA00047417"/>
    </source>
</evidence>
<comment type="caution">
    <text evidence="10">The sequence shown here is derived from an EMBL/GenBank/DDBJ whole genome shotgun (WGS) entry which is preliminary data.</text>
</comment>
<dbReference type="EC" id="2.3.2.2" evidence="8"/>
<evidence type="ECO:0000256" key="6">
    <source>
        <dbReference type="PIRSR" id="PIRSR600101-1"/>
    </source>
</evidence>
<comment type="catalytic activity">
    <reaction evidence="5 8">
        <text>an N-terminal (5-L-glutamyl)-[peptide] + an alpha-amino acid = 5-L-glutamyl amino acid + an N-terminal L-alpha-aminoacyl-[peptide]</text>
        <dbReference type="Rhea" id="RHEA:23904"/>
        <dbReference type="Rhea" id="RHEA-COMP:9780"/>
        <dbReference type="Rhea" id="RHEA-COMP:9795"/>
        <dbReference type="ChEBI" id="CHEBI:77644"/>
        <dbReference type="ChEBI" id="CHEBI:78597"/>
        <dbReference type="ChEBI" id="CHEBI:78599"/>
        <dbReference type="ChEBI" id="CHEBI:78608"/>
        <dbReference type="EC" id="2.3.2.2"/>
    </reaction>
</comment>
<dbReference type="Gene3D" id="1.10.246.130">
    <property type="match status" value="1"/>
</dbReference>
<organism evidence="10 11">
    <name type="scientific">Choanephora cucurbitarum</name>
    <dbReference type="NCBI Taxonomy" id="101091"/>
    <lineage>
        <taxon>Eukaryota</taxon>
        <taxon>Fungi</taxon>
        <taxon>Fungi incertae sedis</taxon>
        <taxon>Mucoromycota</taxon>
        <taxon>Mucoromycotina</taxon>
        <taxon>Mucoromycetes</taxon>
        <taxon>Mucorales</taxon>
        <taxon>Mucorineae</taxon>
        <taxon>Choanephoraceae</taxon>
        <taxon>Choanephoroideae</taxon>
        <taxon>Choanephora</taxon>
    </lineage>
</organism>
<dbReference type="PANTHER" id="PTHR11686">
    <property type="entry name" value="GAMMA GLUTAMYL TRANSPEPTIDASE"/>
    <property type="match status" value="1"/>
</dbReference>
<keyword evidence="8" id="KW-0808">Transferase</keyword>
<evidence type="ECO:0000256" key="2">
    <source>
        <dbReference type="ARBA" id="ARBA00001089"/>
    </source>
</evidence>
<comment type="catalytic activity">
    <reaction evidence="1 8">
        <text>an S-substituted glutathione + H2O = an S-substituted L-cysteinylglycine + L-glutamate</text>
        <dbReference type="Rhea" id="RHEA:59468"/>
        <dbReference type="ChEBI" id="CHEBI:15377"/>
        <dbReference type="ChEBI" id="CHEBI:29985"/>
        <dbReference type="ChEBI" id="CHEBI:90779"/>
        <dbReference type="ChEBI" id="CHEBI:143103"/>
        <dbReference type="EC" id="3.4.19.13"/>
    </reaction>
</comment>
<proteinExistence type="inferred from homology"/>
<name>A0A1C7NR15_9FUNG</name>
<evidence type="ECO:0000256" key="9">
    <source>
        <dbReference type="SAM" id="Phobius"/>
    </source>
</evidence>
<dbReference type="InterPro" id="IPR043138">
    <property type="entry name" value="GGT_lsub"/>
</dbReference>
<feature type="binding site" evidence="7">
    <location>
        <position position="125"/>
    </location>
    <ligand>
        <name>L-glutamate</name>
        <dbReference type="ChEBI" id="CHEBI:29985"/>
    </ligand>
</feature>
<dbReference type="InterPro" id="IPR000101">
    <property type="entry name" value="GGT_peptidase"/>
</dbReference>
<evidence type="ECO:0000313" key="10">
    <source>
        <dbReference type="EMBL" id="OBZ91543.1"/>
    </source>
</evidence>
<dbReference type="PRINTS" id="PR01210">
    <property type="entry name" value="GGTRANSPTASE"/>
</dbReference>
<evidence type="ECO:0000256" key="4">
    <source>
        <dbReference type="ARBA" id="ARBA00009381"/>
    </source>
</evidence>
<dbReference type="PANTHER" id="PTHR11686:SF9">
    <property type="entry name" value="RE13973P"/>
    <property type="match status" value="1"/>
</dbReference>
<dbReference type="GO" id="GO:0005886">
    <property type="term" value="C:plasma membrane"/>
    <property type="evidence" value="ECO:0007669"/>
    <property type="project" value="TreeGrafter"/>
</dbReference>
<protein>
    <recommendedName>
        <fullName evidence="8">Glutathione hydrolase</fullName>
        <ecNumber evidence="8">2.3.2.2</ecNumber>
        <ecNumber evidence="8">3.4.19.13</ecNumber>
    </recommendedName>
    <alternativeName>
        <fullName evidence="8">Gamma-glutamyltransferase</fullName>
    </alternativeName>
    <alternativeName>
        <fullName evidence="8">Gamma-glutamyltranspeptidase</fullName>
    </alternativeName>
</protein>
<feature type="binding site" evidence="7">
    <location>
        <begin position="437"/>
        <end position="439"/>
    </location>
    <ligand>
        <name>L-glutamate</name>
        <dbReference type="ChEBI" id="CHEBI:29985"/>
    </ligand>
</feature>
<comment type="similarity">
    <text evidence="4">Belongs to the gamma-glutamyltransferase family.</text>
</comment>
<keyword evidence="11" id="KW-1185">Reference proteome</keyword>
<comment type="function">
    <text evidence="8">Cleaves the gamma-glutamyl peptide bond of glutathione and glutathione conjugates.</text>
</comment>
<feature type="active site" description="Nucleophile" evidence="6">
    <location>
        <position position="419"/>
    </location>
</feature>
<keyword evidence="9" id="KW-0812">Transmembrane</keyword>
<dbReference type="InterPro" id="IPR029055">
    <property type="entry name" value="Ntn_hydrolases_N"/>
</dbReference>
<dbReference type="FunFam" id="3.60.20.40:FF:000001">
    <property type="entry name" value="Gamma-glutamyltranspeptidase 1"/>
    <property type="match status" value="1"/>
</dbReference>
<dbReference type="FunCoup" id="A0A1C7NR15">
    <property type="interactions" value="105"/>
</dbReference>
<dbReference type="STRING" id="101091.A0A1C7NR15"/>
<feature type="binding site" evidence="7">
    <location>
        <position position="461"/>
    </location>
    <ligand>
        <name>L-glutamate</name>
        <dbReference type="ChEBI" id="CHEBI:29985"/>
    </ligand>
</feature>
<evidence type="ECO:0000313" key="11">
    <source>
        <dbReference type="Proteomes" id="UP000093000"/>
    </source>
</evidence>
<evidence type="ECO:0000256" key="3">
    <source>
        <dbReference type="ARBA" id="ARBA00005115"/>
    </source>
</evidence>
<evidence type="ECO:0000256" key="7">
    <source>
        <dbReference type="PIRSR" id="PIRSR600101-2"/>
    </source>
</evidence>
<dbReference type="GO" id="GO:0000324">
    <property type="term" value="C:fungal-type vacuole"/>
    <property type="evidence" value="ECO:0007669"/>
    <property type="project" value="EnsemblFungi"/>
</dbReference>
<comment type="catalytic activity">
    <reaction evidence="2 8">
        <text>glutathione + H2O = L-cysteinylglycine + L-glutamate</text>
        <dbReference type="Rhea" id="RHEA:28807"/>
        <dbReference type="ChEBI" id="CHEBI:15377"/>
        <dbReference type="ChEBI" id="CHEBI:29985"/>
        <dbReference type="ChEBI" id="CHEBI:57925"/>
        <dbReference type="ChEBI" id="CHEBI:61694"/>
        <dbReference type="EC" id="3.4.19.13"/>
    </reaction>
</comment>
<dbReference type="InParanoid" id="A0A1C7NR15"/>
<sequence length="609" mass="67054">MTDVESIPLIRDKHTGPNRKKVLLGGILLLLGTQLIPMNMLFSRKDVSLESPVAFKGHLVKGLKGGVAVEVQQCSEVGVQVLKDGGNAVDSAIAANLCIGVINNFATGFMLIRSPNGTFEYIDFRETAPAAATKDMFVDDPLLAKTGGLSIGVPYVALNNLVDIVSNDSKSLIFICLFSGEVRGLELAHRRHGKLPWEDLFQPAIKIAREGFKTPKLLEIRVKKEQGWIQNLTEWSEVYMPEGKPVKEGDIVRRPTLANTLETIAKEGADAFYRGKIAKSLIKTIQSNGGIMTLDDLQSYRPMIRPTIHTYYNGRKVTTCSEPTSGTVLLSVLNLIERFQFKVEGLTGLNIHRLVEAFKFGYAFRTEMGDPDFIDNNERMQQLTNKDFAADIRQKITDDTTHDPLYYNPKFDHIESHGTMHLSVVDENDGAVALTSTVNLAFGSHVMDPDTGIILNDEMDDFSIPGVPNQFGLYPSEDNYAGPGKRPLSSITPTIVEMDTKFEMVLGGSGGSFIPTATLNALINVLDFGKDMYRAVASPRIHHQLLPNTAITENGYSHKIEKELEAKNHQVFQIPSELSFSAVQGVRRLPDGTIEAASDPRKMGIAAAY</sequence>
<dbReference type="EC" id="3.4.19.13" evidence="8"/>
<dbReference type="Pfam" id="PF01019">
    <property type="entry name" value="G_glu_transpept"/>
    <property type="match status" value="2"/>
</dbReference>
<feature type="binding site" evidence="7">
    <location>
        <position position="511"/>
    </location>
    <ligand>
        <name>L-glutamate</name>
        <dbReference type="ChEBI" id="CHEBI:29985"/>
    </ligand>
</feature>
<dbReference type="Gene3D" id="3.60.20.40">
    <property type="match status" value="1"/>
</dbReference>
<dbReference type="SUPFAM" id="SSF56235">
    <property type="entry name" value="N-terminal nucleophile aminohydrolases (Ntn hydrolases)"/>
    <property type="match status" value="1"/>
</dbReference>
<dbReference type="FunFam" id="1.10.246.130:FF:000001">
    <property type="entry name" value="Gamma-glutamyltransferase 5 isoform 1"/>
    <property type="match status" value="1"/>
</dbReference>
<keyword evidence="9" id="KW-0472">Membrane</keyword>